<protein>
    <submittedName>
        <fullName evidence="16">TonB-dependent receptor</fullName>
    </submittedName>
</protein>
<dbReference type="SUPFAM" id="SSF56935">
    <property type="entry name" value="Porins"/>
    <property type="match status" value="1"/>
</dbReference>
<dbReference type="InterPro" id="IPR000531">
    <property type="entry name" value="Beta-barrel_TonB"/>
</dbReference>
<feature type="domain" description="TonB-dependent receptor plug" evidence="15">
    <location>
        <begin position="41"/>
        <end position="146"/>
    </location>
</feature>
<dbReference type="GO" id="GO:0015889">
    <property type="term" value="P:cobalamin transport"/>
    <property type="evidence" value="ECO:0007669"/>
    <property type="project" value="TreeGrafter"/>
</dbReference>
<dbReference type="AlphaFoldDB" id="C6WSU8"/>
<dbReference type="InterPro" id="IPR036942">
    <property type="entry name" value="Beta-barrel_TonB_sf"/>
</dbReference>
<evidence type="ECO:0000256" key="7">
    <source>
        <dbReference type="ARBA" id="ARBA00023065"/>
    </source>
</evidence>
<evidence type="ECO:0000256" key="2">
    <source>
        <dbReference type="ARBA" id="ARBA00009810"/>
    </source>
</evidence>
<dbReference type="HOGENOM" id="CLU_008287_18_5_4"/>
<evidence type="ECO:0000256" key="5">
    <source>
        <dbReference type="ARBA" id="ARBA00022692"/>
    </source>
</evidence>
<evidence type="ECO:0000256" key="11">
    <source>
        <dbReference type="ARBA" id="ARBA00023237"/>
    </source>
</evidence>
<reference evidence="17" key="1">
    <citation type="submission" date="2009-07" db="EMBL/GenBank/DDBJ databases">
        <title>Complete sequence of Methylotenera mobilis JLW8.</title>
        <authorList>
            <consortium name="US DOE Joint Genome Institute"/>
            <person name="Lucas S."/>
            <person name="Copeland A."/>
            <person name="Lapidus A."/>
            <person name="Glavina del Rio T."/>
            <person name="Tice H."/>
            <person name="Bruce D."/>
            <person name="Goodwin L."/>
            <person name="Pitluck S."/>
            <person name="LaButti K.M."/>
            <person name="Clum A."/>
            <person name="Larimer F."/>
            <person name="Land M."/>
            <person name="Hauser L."/>
            <person name="Kyrpides N."/>
            <person name="Mikhailova N."/>
            <person name="Kayluzhnaya M."/>
            <person name="Chistoserdova L."/>
        </authorList>
    </citation>
    <scope>NUCLEOTIDE SEQUENCE [LARGE SCALE GENOMIC DNA]</scope>
    <source>
        <strain evidence="17">JLW8 / ATCC BAA-1282 / DSM 17540</strain>
    </source>
</reference>
<dbReference type="PANTHER" id="PTHR30069:SF53">
    <property type="entry name" value="COLICIN I RECEPTOR-RELATED"/>
    <property type="match status" value="1"/>
</dbReference>
<comment type="subcellular location">
    <subcellularLocation>
        <location evidence="1 12">Cell outer membrane</location>
        <topology evidence="1 12">Multi-pass membrane protein</topology>
    </subcellularLocation>
</comment>
<evidence type="ECO:0000256" key="4">
    <source>
        <dbReference type="ARBA" id="ARBA00022452"/>
    </source>
</evidence>
<dbReference type="GO" id="GO:0006811">
    <property type="term" value="P:monoatomic ion transport"/>
    <property type="evidence" value="ECO:0007669"/>
    <property type="project" value="UniProtKB-KW"/>
</dbReference>
<dbReference type="Pfam" id="PF00593">
    <property type="entry name" value="TonB_dep_Rec_b-barrel"/>
    <property type="match status" value="1"/>
</dbReference>
<accession>C6WSU8</accession>
<dbReference type="Proteomes" id="UP000002742">
    <property type="component" value="Chromosome"/>
</dbReference>
<evidence type="ECO:0000313" key="17">
    <source>
        <dbReference type="Proteomes" id="UP000002742"/>
    </source>
</evidence>
<evidence type="ECO:0000256" key="12">
    <source>
        <dbReference type="PROSITE-ProRule" id="PRU01360"/>
    </source>
</evidence>
<sequence length="631" mass="68987">MNKKIIAGLIGLAFHPTVYATDTINLDEVVVTATRTPQARQNVIGDVTIIDREEIERMGAGSITDVLRQQPGVQIVTTGGAGTEASVFLRGTSSEQTVVLVDGLRMNSATLGRTSFENIPLGQIEKIEILRGPASSLYGADAIGGVIQIFTRKSLSDKPLVNAAVGLGSYNTKTAEFGINGGINALKYGVNVSSLDTDSFSARRIRTGKDSDDDSYRNLSTSAYAELELAKGHTWGLQFFESKGHNEFDGSNYENFTEQTLQSYAFTSKNQFTDFWHSTFKLGMGVDDSDSYAKPNTSKASSTYNPKGISKYRTEQQQLSWQNDFTLPLGKLTLAYDRLEQDVSSVANVKTKFKKERNNDSFLASYLLDHGNHSVQASVREDHNTQYGNFTTGGAGYGYRITPQWRVTANYGKAFRAPTFNQLYYPNFGDPTLSPEKSDNVEAGVKYTGGKFNAGVVVFQNKIRSLLANAGPATPSCTLGGFCPINVGKVEIQGVTTDASWNVSDNLLLSGNFTVQSPRDEATDNLTPRQANRYGSVNLMHTLGDLQWGAEMQGASTRYNNLANTKVMPGYALLNFTANYRINPEWKLEARANNVLDKNYVLAYTGNTATSPAYNTAGSNLFVGLRYNMKP</sequence>
<keyword evidence="11 12" id="KW-0998">Cell outer membrane</keyword>
<dbReference type="Gene3D" id="2.40.170.20">
    <property type="entry name" value="TonB-dependent receptor, beta-barrel domain"/>
    <property type="match status" value="1"/>
</dbReference>
<keyword evidence="6" id="KW-0732">Signal</keyword>
<dbReference type="InterPro" id="IPR037066">
    <property type="entry name" value="Plug_dom_sf"/>
</dbReference>
<keyword evidence="4 12" id="KW-1134">Transmembrane beta strand</keyword>
<dbReference type="PROSITE" id="PS52016">
    <property type="entry name" value="TONB_DEPENDENT_REC_3"/>
    <property type="match status" value="1"/>
</dbReference>
<dbReference type="EMBL" id="CP001672">
    <property type="protein sequence ID" value="ACT47190.1"/>
    <property type="molecule type" value="Genomic_DNA"/>
</dbReference>
<feature type="domain" description="TonB-dependent receptor-like beta-barrel" evidence="14">
    <location>
        <begin position="207"/>
        <end position="595"/>
    </location>
</feature>
<dbReference type="Gene3D" id="2.170.130.10">
    <property type="entry name" value="TonB-dependent receptor, plug domain"/>
    <property type="match status" value="1"/>
</dbReference>
<organism evidence="16 17">
    <name type="scientific">Methylotenera mobilis (strain JLW8 / ATCC BAA-1282 / DSM 17540)</name>
    <dbReference type="NCBI Taxonomy" id="583345"/>
    <lineage>
        <taxon>Bacteria</taxon>
        <taxon>Pseudomonadati</taxon>
        <taxon>Pseudomonadota</taxon>
        <taxon>Betaproteobacteria</taxon>
        <taxon>Nitrosomonadales</taxon>
        <taxon>Methylophilaceae</taxon>
        <taxon>Methylotenera</taxon>
    </lineage>
</organism>
<dbReference type="InterPro" id="IPR012910">
    <property type="entry name" value="Plug_dom"/>
</dbReference>
<evidence type="ECO:0000259" key="15">
    <source>
        <dbReference type="Pfam" id="PF07715"/>
    </source>
</evidence>
<evidence type="ECO:0000256" key="1">
    <source>
        <dbReference type="ARBA" id="ARBA00004571"/>
    </source>
</evidence>
<reference evidence="16 17" key="2">
    <citation type="journal article" date="2011" name="J. Bacteriol.">
        <title>Genomes of three methylotrophs from a single niche uncover genetic and metabolic divergence of Methylophilaceae.</title>
        <authorList>
            <person name="Lapidus A."/>
            <person name="Clum A."/>
            <person name="Labutti K."/>
            <person name="Kaluzhnaya M.G."/>
            <person name="Lim S."/>
            <person name="Beck D.A."/>
            <person name="Glavina Del Rio T."/>
            <person name="Nolan M."/>
            <person name="Mavromatis K."/>
            <person name="Huntemann M."/>
            <person name="Lucas S."/>
            <person name="Lidstrom M.E."/>
            <person name="Ivanova N."/>
            <person name="Chistoserdova L."/>
        </authorList>
    </citation>
    <scope>NUCLEOTIDE SEQUENCE [LARGE SCALE GENOMIC DNA]</scope>
    <source>
        <strain evidence="17">JLW8 / ATCC BAA-1282 / DSM 17540</strain>
    </source>
</reference>
<evidence type="ECO:0000256" key="10">
    <source>
        <dbReference type="ARBA" id="ARBA00023170"/>
    </source>
</evidence>
<keyword evidence="10 16" id="KW-0675">Receptor</keyword>
<dbReference type="STRING" id="583345.Mmol_0280"/>
<evidence type="ECO:0000259" key="14">
    <source>
        <dbReference type="Pfam" id="PF00593"/>
    </source>
</evidence>
<name>C6WSU8_METML</name>
<dbReference type="Pfam" id="PF07715">
    <property type="entry name" value="Plug"/>
    <property type="match status" value="1"/>
</dbReference>
<evidence type="ECO:0000256" key="13">
    <source>
        <dbReference type="RuleBase" id="RU003357"/>
    </source>
</evidence>
<dbReference type="GO" id="GO:0009279">
    <property type="term" value="C:cell outer membrane"/>
    <property type="evidence" value="ECO:0007669"/>
    <property type="project" value="UniProtKB-SubCell"/>
</dbReference>
<evidence type="ECO:0000256" key="9">
    <source>
        <dbReference type="ARBA" id="ARBA00023136"/>
    </source>
</evidence>
<evidence type="ECO:0000256" key="8">
    <source>
        <dbReference type="ARBA" id="ARBA00023077"/>
    </source>
</evidence>
<dbReference type="PANTHER" id="PTHR30069">
    <property type="entry name" value="TONB-DEPENDENT OUTER MEMBRANE RECEPTOR"/>
    <property type="match status" value="1"/>
</dbReference>
<proteinExistence type="inferred from homology"/>
<dbReference type="InterPro" id="IPR039426">
    <property type="entry name" value="TonB-dep_rcpt-like"/>
</dbReference>
<comment type="similarity">
    <text evidence="2 12 13">Belongs to the TonB-dependent receptor family.</text>
</comment>
<keyword evidence="8 13" id="KW-0798">TonB box</keyword>
<dbReference type="RefSeq" id="WP_012777647.1">
    <property type="nucleotide sequence ID" value="NC_012968.1"/>
</dbReference>
<keyword evidence="5 12" id="KW-0812">Transmembrane</keyword>
<evidence type="ECO:0000256" key="6">
    <source>
        <dbReference type="ARBA" id="ARBA00022729"/>
    </source>
</evidence>
<dbReference type="eggNOG" id="COG4206">
    <property type="taxonomic scope" value="Bacteria"/>
</dbReference>
<keyword evidence="7" id="KW-0406">Ion transport</keyword>
<dbReference type="CDD" id="cd01347">
    <property type="entry name" value="ligand_gated_channel"/>
    <property type="match status" value="1"/>
</dbReference>
<dbReference type="KEGG" id="mmb:Mmol_0280"/>
<gene>
    <name evidence="16" type="ordered locus">Mmol_0280</name>
</gene>
<keyword evidence="17" id="KW-1185">Reference proteome</keyword>
<evidence type="ECO:0000256" key="3">
    <source>
        <dbReference type="ARBA" id="ARBA00022448"/>
    </source>
</evidence>
<dbReference type="OrthoDB" id="183532at2"/>
<keyword evidence="3 12" id="KW-0813">Transport</keyword>
<evidence type="ECO:0000313" key="16">
    <source>
        <dbReference type="EMBL" id="ACT47190.1"/>
    </source>
</evidence>
<keyword evidence="9 12" id="KW-0472">Membrane</keyword>